<dbReference type="KEGG" id="psco:LY89DRAFT_285845"/>
<keyword evidence="2" id="KW-1185">Reference proteome</keyword>
<dbReference type="GeneID" id="28816207"/>
<dbReference type="Proteomes" id="UP000070700">
    <property type="component" value="Unassembled WGS sequence"/>
</dbReference>
<organism evidence="1 2">
    <name type="scientific">Mollisia scopiformis</name>
    <name type="common">Conifer needle endophyte fungus</name>
    <name type="synonym">Phialocephala scopiformis</name>
    <dbReference type="NCBI Taxonomy" id="149040"/>
    <lineage>
        <taxon>Eukaryota</taxon>
        <taxon>Fungi</taxon>
        <taxon>Dikarya</taxon>
        <taxon>Ascomycota</taxon>
        <taxon>Pezizomycotina</taxon>
        <taxon>Leotiomycetes</taxon>
        <taxon>Helotiales</taxon>
        <taxon>Mollisiaceae</taxon>
        <taxon>Mollisia</taxon>
    </lineage>
</organism>
<reference evidence="1 2" key="1">
    <citation type="submission" date="2015-10" db="EMBL/GenBank/DDBJ databases">
        <title>Full genome of DAOMC 229536 Phialocephala scopiformis, a fungal endophyte of spruce producing the potent anti-insectan compound rugulosin.</title>
        <authorList>
            <consortium name="DOE Joint Genome Institute"/>
            <person name="Walker A.K."/>
            <person name="Frasz S.L."/>
            <person name="Seifert K.A."/>
            <person name="Miller J.D."/>
            <person name="Mondo S.J."/>
            <person name="Labutti K."/>
            <person name="Lipzen A."/>
            <person name="Dockter R."/>
            <person name="Kennedy M."/>
            <person name="Grigoriev I.V."/>
            <person name="Spatafora J.W."/>
        </authorList>
    </citation>
    <scope>NUCLEOTIDE SEQUENCE [LARGE SCALE GENOMIC DNA]</scope>
    <source>
        <strain evidence="1 2">CBS 120377</strain>
    </source>
</reference>
<dbReference type="AlphaFoldDB" id="A0A132BAC5"/>
<accession>A0A132BAC5</accession>
<sequence>MPSFSVGTLIAASYSLSSVSPPPFQGIGFVFNCLQSLHSSICAFHSYLPIRALGLWNLIAPDSCLFQCLIFIYRFRDLLVRRH</sequence>
<evidence type="ECO:0000313" key="2">
    <source>
        <dbReference type="Proteomes" id="UP000070700"/>
    </source>
</evidence>
<evidence type="ECO:0000313" key="1">
    <source>
        <dbReference type="EMBL" id="KUJ09362.1"/>
    </source>
</evidence>
<proteinExistence type="predicted"/>
<dbReference type="InParanoid" id="A0A132BAC5"/>
<gene>
    <name evidence="1" type="ORF">LY89DRAFT_285845</name>
</gene>
<dbReference type="RefSeq" id="XP_018063717.1">
    <property type="nucleotide sequence ID" value="XM_018206481.1"/>
</dbReference>
<name>A0A132BAC5_MOLSC</name>
<dbReference type="EMBL" id="KQ947432">
    <property type="protein sequence ID" value="KUJ09362.1"/>
    <property type="molecule type" value="Genomic_DNA"/>
</dbReference>
<protein>
    <submittedName>
        <fullName evidence="1">Uncharacterized protein</fullName>
    </submittedName>
</protein>